<accession>A0A4P7IEL3</accession>
<dbReference type="PANTHER" id="PTHR47585:SF1">
    <property type="entry name" value="DUF1446 DOMAIN-CONTAINING PROTEIN"/>
    <property type="match status" value="1"/>
</dbReference>
<evidence type="ECO:0000313" key="5">
    <source>
        <dbReference type="Proteomes" id="UP000294853"/>
    </source>
</evidence>
<dbReference type="PANTHER" id="PTHR47585">
    <property type="match status" value="1"/>
</dbReference>
<dbReference type="InterPro" id="IPR056362">
    <property type="entry name" value="AtuA-like_ferredoxin_dom"/>
</dbReference>
<proteinExistence type="predicted"/>
<reference evidence="4 5" key="1">
    <citation type="submission" date="2019-03" db="EMBL/GenBank/DDBJ databases">
        <title>Three New Species of Nocardioides, Nocardioides euryhalodurans sp. nov., Nocardioides seonyuensis sp. nov. and Nocardioides eburneoflavus sp. nov. Iolated from Soil.</title>
        <authorList>
            <person name="Roh S.G."/>
            <person name="Lee C."/>
            <person name="Kim M.-K."/>
            <person name="Kim S.B."/>
        </authorList>
    </citation>
    <scope>NUCLEOTIDE SEQUENCE [LARGE SCALE GENOMIC DNA]</scope>
    <source>
        <strain evidence="4 5">MMS17-SY207-3</strain>
    </source>
</reference>
<dbReference type="KEGG" id="nsn:EXE58_09070"/>
<dbReference type="InterPro" id="IPR010839">
    <property type="entry name" value="AtuA_N"/>
</dbReference>
<evidence type="ECO:0000256" key="1">
    <source>
        <dbReference type="SAM" id="MobiDB-lite"/>
    </source>
</evidence>
<sequence>MSGSVRIGNCSGFYGDRLSAMREMLEGGDLDVLTGDYLAELTMLILGKDTLKDPSLGYARTFVRQCEDTLGLALEKRVKIVANAGGLNPAGLADKLREVASGLGLDVAVAHVEGDDLRPRAADLGFEGALTANAYLGGFGIAAALRGGADVVVTGRVTDASLVVGPAVAHHGWTETSYDELAGALVAGHVVECGTHATGGNFSGFLDLARSTEQSRGGSAARTPGLFGKSLGFPIAEIAADGTTVITKHEGTGGAVTVDTVTAQMVYEIQSGKYLNPDVTVDLTSVRLAQVGEDRVEIFGVRGEAPPETLKVCVNTLGGFRNTMEFLITGLDVTEKVAGVKEQVTAQWGDNAPAQVEWTLGPAPVEDPATMGEAATVLRCVALDPDAKVAGKGFTAPAVEIALASYPGCTLTSPPGHASPYAIYQPYYVSRDEVVHTVVHADGRREVVTDPTVFGDADVADAGRSTATGTTSDSSGQSGSTVPLGRLVHARSGDKGGNANLGLWIPRDGVADTPDAADDKYEARVEWLLATVTPEWVERLVPEAAGLDIDVYALPHMGAVNVVVHGLLGAGVAASTRTDPQAKALGEWVRARHVTVEEGLL</sequence>
<feature type="domain" description="Acyclic terpene utilisation N-terminal" evidence="2">
    <location>
        <begin position="5"/>
        <end position="439"/>
    </location>
</feature>
<protein>
    <submittedName>
        <fullName evidence="4">DUF1446 domain-containing protein</fullName>
    </submittedName>
</protein>
<dbReference type="RefSeq" id="WP_135267579.1">
    <property type="nucleotide sequence ID" value="NZ_CP038436.1"/>
</dbReference>
<keyword evidence="5" id="KW-1185">Reference proteome</keyword>
<dbReference type="EMBL" id="CP038436">
    <property type="protein sequence ID" value="QBX55588.1"/>
    <property type="molecule type" value="Genomic_DNA"/>
</dbReference>
<evidence type="ECO:0000313" key="4">
    <source>
        <dbReference type="EMBL" id="QBX55588.1"/>
    </source>
</evidence>
<dbReference type="Pfam" id="PF07287">
    <property type="entry name" value="AtuA"/>
    <property type="match status" value="1"/>
</dbReference>
<feature type="region of interest" description="Disordered" evidence="1">
    <location>
        <begin position="457"/>
        <end position="482"/>
    </location>
</feature>
<feature type="compositionally biased region" description="Low complexity" evidence="1">
    <location>
        <begin position="463"/>
        <end position="481"/>
    </location>
</feature>
<dbReference type="AlphaFoldDB" id="A0A4P7IEL3"/>
<dbReference type="Proteomes" id="UP000294853">
    <property type="component" value="Chromosome"/>
</dbReference>
<dbReference type="OrthoDB" id="3959640at2"/>
<gene>
    <name evidence="4" type="ORF">EXE58_09070</name>
</gene>
<evidence type="ECO:0000259" key="3">
    <source>
        <dbReference type="Pfam" id="PF23544"/>
    </source>
</evidence>
<name>A0A4P7IEL3_9ACTN</name>
<organism evidence="4 5">
    <name type="scientific">Nocardioides seonyuensis</name>
    <dbReference type="NCBI Taxonomy" id="2518371"/>
    <lineage>
        <taxon>Bacteria</taxon>
        <taxon>Bacillati</taxon>
        <taxon>Actinomycetota</taxon>
        <taxon>Actinomycetes</taxon>
        <taxon>Propionibacteriales</taxon>
        <taxon>Nocardioidaceae</taxon>
        <taxon>Nocardioides</taxon>
    </lineage>
</organism>
<dbReference type="Pfam" id="PF23544">
    <property type="entry name" value="AtuA_ferredoxin"/>
    <property type="match status" value="1"/>
</dbReference>
<feature type="domain" description="AtuA-like ferredoxin-fold" evidence="3">
    <location>
        <begin position="482"/>
        <end position="593"/>
    </location>
</feature>
<evidence type="ECO:0000259" key="2">
    <source>
        <dbReference type="Pfam" id="PF07287"/>
    </source>
</evidence>